<dbReference type="Proteomes" id="UP000616608">
    <property type="component" value="Unassembled WGS sequence"/>
</dbReference>
<comment type="caution">
    <text evidence="11">The sequence shown here is derived from an EMBL/GenBank/DDBJ whole genome shotgun (WGS) entry which is preliminary data.</text>
</comment>
<keyword evidence="4 10" id="KW-0812">Transmembrane</keyword>
<evidence type="ECO:0000256" key="5">
    <source>
        <dbReference type="ARBA" id="ARBA00022989"/>
    </source>
</evidence>
<sequence length="181" mass="19859">MVWSVYLIACYMLGTVLTAEWVSRLLYDGEIRKKGSRNPGARNMGRVYGRTAFILTLLGDAIKGMIAVGVGYYLMLPLFLVIVGLACVMMGHIAPFYRNWRGGEAVATFLGGIMMLSPYYLFAFLIVAICSVLMRASITVAGWLGFIAVPLAAYIHTGDGGMAMAMTSLLLLLVWANRREK</sequence>
<evidence type="ECO:0000256" key="3">
    <source>
        <dbReference type="ARBA" id="ARBA00022679"/>
    </source>
</evidence>
<dbReference type="RefSeq" id="WP_188615928.1">
    <property type="nucleotide sequence ID" value="NZ_BMJT01000015.1"/>
</dbReference>
<keyword evidence="1 10" id="KW-1003">Cell membrane</keyword>
<dbReference type="Pfam" id="PF02660">
    <property type="entry name" value="G3P_acyltransf"/>
    <property type="match status" value="1"/>
</dbReference>
<keyword evidence="12" id="KW-1185">Reference proteome</keyword>
<gene>
    <name evidence="11" type="primary">plsY1</name>
    <name evidence="10" type="synonym">plsY</name>
    <name evidence="11" type="ORF">GCM10007425_30420</name>
</gene>
<dbReference type="HAMAP" id="MF_01043">
    <property type="entry name" value="PlsY"/>
    <property type="match status" value="1"/>
</dbReference>
<keyword evidence="7 10" id="KW-0472">Membrane</keyword>
<accession>A0A917GB03</accession>
<keyword evidence="2 10" id="KW-0444">Lipid biosynthesis</keyword>
<comment type="function">
    <text evidence="10">Catalyzes the transfer of an acyl group from acyl-phosphate (acyl-PO(4)) to glycerol-3-phosphate (G3P) to form lysophosphatidic acid (LPA). This enzyme utilizes acyl-phosphate as fatty acyl donor, but not acyl-CoA or acyl-ACP.</text>
</comment>
<evidence type="ECO:0000256" key="8">
    <source>
        <dbReference type="ARBA" id="ARBA00023209"/>
    </source>
</evidence>
<dbReference type="EMBL" id="BMJT01000015">
    <property type="protein sequence ID" value="GGG33632.1"/>
    <property type="molecule type" value="Genomic_DNA"/>
</dbReference>
<keyword evidence="8 10" id="KW-0594">Phospholipid biosynthesis</keyword>
<dbReference type="GO" id="GO:0005886">
    <property type="term" value="C:plasma membrane"/>
    <property type="evidence" value="ECO:0007669"/>
    <property type="project" value="UniProtKB-SubCell"/>
</dbReference>
<dbReference type="EC" id="2.3.1.275" evidence="10"/>
<dbReference type="PANTHER" id="PTHR30309:SF0">
    <property type="entry name" value="GLYCEROL-3-PHOSPHATE ACYLTRANSFERASE-RELATED"/>
    <property type="match status" value="1"/>
</dbReference>
<feature type="transmembrane region" description="Helical" evidence="10">
    <location>
        <begin position="72"/>
        <end position="94"/>
    </location>
</feature>
<dbReference type="PANTHER" id="PTHR30309">
    <property type="entry name" value="INNER MEMBRANE PROTEIN YGIH"/>
    <property type="match status" value="1"/>
</dbReference>
<keyword evidence="11" id="KW-0012">Acyltransferase</keyword>
<evidence type="ECO:0000256" key="1">
    <source>
        <dbReference type="ARBA" id="ARBA00022475"/>
    </source>
</evidence>
<comment type="similarity">
    <text evidence="10">Belongs to the PlsY family.</text>
</comment>
<evidence type="ECO:0000256" key="7">
    <source>
        <dbReference type="ARBA" id="ARBA00023136"/>
    </source>
</evidence>
<name>A0A917GB03_9BACI</name>
<evidence type="ECO:0000313" key="11">
    <source>
        <dbReference type="EMBL" id="GGG33632.1"/>
    </source>
</evidence>
<keyword evidence="3 10" id="KW-0808">Transferase</keyword>
<evidence type="ECO:0000256" key="6">
    <source>
        <dbReference type="ARBA" id="ARBA00023098"/>
    </source>
</evidence>
<dbReference type="GO" id="GO:0008654">
    <property type="term" value="P:phospholipid biosynthetic process"/>
    <property type="evidence" value="ECO:0007669"/>
    <property type="project" value="UniProtKB-UniRule"/>
</dbReference>
<evidence type="ECO:0000256" key="4">
    <source>
        <dbReference type="ARBA" id="ARBA00022692"/>
    </source>
</evidence>
<comment type="subcellular location">
    <subcellularLocation>
        <location evidence="10">Cell membrane</location>
        <topology evidence="10">Multi-pass membrane protein</topology>
    </subcellularLocation>
</comment>
<protein>
    <recommendedName>
        <fullName evidence="10">Glycerol-3-phosphate acyltransferase</fullName>
    </recommendedName>
    <alternativeName>
        <fullName evidence="10">Acyl-PO4 G3P acyltransferase</fullName>
    </alternativeName>
    <alternativeName>
        <fullName evidence="10">Acyl-phosphate--glycerol-3-phosphate acyltransferase</fullName>
    </alternativeName>
    <alternativeName>
        <fullName evidence="10">G3P acyltransferase</fullName>
        <shortName evidence="10">GPAT</shortName>
        <ecNumber evidence="10">2.3.1.275</ecNumber>
    </alternativeName>
    <alternativeName>
        <fullName evidence="10">Lysophosphatidic acid synthase</fullName>
        <shortName evidence="10">LPA synthase</shortName>
    </alternativeName>
</protein>
<feature type="transmembrane region" description="Helical" evidence="10">
    <location>
        <begin position="154"/>
        <end position="176"/>
    </location>
</feature>
<comment type="subunit">
    <text evidence="10">Probably interacts with PlsX.</text>
</comment>
<reference evidence="11" key="1">
    <citation type="journal article" date="2014" name="Int. J. Syst. Evol. Microbiol.">
        <title>Complete genome sequence of Corynebacterium casei LMG S-19264T (=DSM 44701T), isolated from a smear-ripened cheese.</title>
        <authorList>
            <consortium name="US DOE Joint Genome Institute (JGI-PGF)"/>
            <person name="Walter F."/>
            <person name="Albersmeier A."/>
            <person name="Kalinowski J."/>
            <person name="Ruckert C."/>
        </authorList>
    </citation>
    <scope>NUCLEOTIDE SEQUENCE</scope>
    <source>
        <strain evidence="11">CGMCC 1.15760</strain>
    </source>
</reference>
<evidence type="ECO:0000256" key="9">
    <source>
        <dbReference type="ARBA" id="ARBA00023264"/>
    </source>
</evidence>
<keyword evidence="6 10" id="KW-0443">Lipid metabolism</keyword>
<evidence type="ECO:0000256" key="2">
    <source>
        <dbReference type="ARBA" id="ARBA00022516"/>
    </source>
</evidence>
<evidence type="ECO:0000313" key="12">
    <source>
        <dbReference type="Proteomes" id="UP000616608"/>
    </source>
</evidence>
<comment type="pathway">
    <text evidence="10">Lipid metabolism; phospholipid metabolism.</text>
</comment>
<feature type="transmembrane region" description="Helical" evidence="10">
    <location>
        <begin position="6"/>
        <end position="27"/>
    </location>
</feature>
<organism evidence="11 12">
    <name type="scientific">Lysinibacillus alkalisoli</name>
    <dbReference type="NCBI Taxonomy" id="1911548"/>
    <lineage>
        <taxon>Bacteria</taxon>
        <taxon>Bacillati</taxon>
        <taxon>Bacillota</taxon>
        <taxon>Bacilli</taxon>
        <taxon>Bacillales</taxon>
        <taxon>Bacillaceae</taxon>
        <taxon>Lysinibacillus</taxon>
    </lineage>
</organism>
<dbReference type="SMART" id="SM01207">
    <property type="entry name" value="G3P_acyltransf"/>
    <property type="match status" value="1"/>
</dbReference>
<dbReference type="AlphaFoldDB" id="A0A917GB03"/>
<feature type="transmembrane region" description="Helical" evidence="10">
    <location>
        <begin position="106"/>
        <end position="134"/>
    </location>
</feature>
<dbReference type="InterPro" id="IPR003811">
    <property type="entry name" value="G3P_acylTferase_PlsY"/>
</dbReference>
<evidence type="ECO:0000256" key="10">
    <source>
        <dbReference type="HAMAP-Rule" id="MF_01043"/>
    </source>
</evidence>
<keyword evidence="5 10" id="KW-1133">Transmembrane helix</keyword>
<proteinExistence type="inferred from homology"/>
<keyword evidence="9 10" id="KW-1208">Phospholipid metabolism</keyword>
<dbReference type="GO" id="GO:0043772">
    <property type="term" value="F:acyl-phosphate glycerol-3-phosphate acyltransferase activity"/>
    <property type="evidence" value="ECO:0007669"/>
    <property type="project" value="UniProtKB-UniRule"/>
</dbReference>
<comment type="catalytic activity">
    <reaction evidence="10">
        <text>an acyl phosphate + sn-glycerol 3-phosphate = a 1-acyl-sn-glycero-3-phosphate + phosphate</text>
        <dbReference type="Rhea" id="RHEA:34075"/>
        <dbReference type="ChEBI" id="CHEBI:43474"/>
        <dbReference type="ChEBI" id="CHEBI:57597"/>
        <dbReference type="ChEBI" id="CHEBI:57970"/>
        <dbReference type="ChEBI" id="CHEBI:59918"/>
        <dbReference type="EC" id="2.3.1.275"/>
    </reaction>
</comment>
<reference evidence="11" key="2">
    <citation type="submission" date="2020-09" db="EMBL/GenBank/DDBJ databases">
        <authorList>
            <person name="Sun Q."/>
            <person name="Zhou Y."/>
        </authorList>
    </citation>
    <scope>NUCLEOTIDE SEQUENCE</scope>
    <source>
        <strain evidence="11">CGMCC 1.15760</strain>
    </source>
</reference>